<dbReference type="EMBL" id="RQVQ01000035">
    <property type="protein sequence ID" value="RRJ88991.1"/>
    <property type="molecule type" value="Genomic_DNA"/>
</dbReference>
<reference evidence="1 2" key="1">
    <citation type="submission" date="2018-11" db="EMBL/GenBank/DDBJ databases">
        <title>Flavobacterium sp. nov., YIM 102701-2 draft genome.</title>
        <authorList>
            <person name="Li G."/>
            <person name="Jiang Y."/>
        </authorList>
    </citation>
    <scope>NUCLEOTIDE SEQUENCE [LARGE SCALE GENOMIC DNA]</scope>
    <source>
        <strain evidence="1 2">YIM 102701-2</strain>
    </source>
</reference>
<comment type="caution">
    <text evidence="1">The sequence shown here is derived from an EMBL/GenBank/DDBJ whole genome shotgun (WGS) entry which is preliminary data.</text>
</comment>
<organism evidence="1 2">
    <name type="scientific">Paenimyroides tangerinum</name>
    <dbReference type="NCBI Taxonomy" id="2488728"/>
    <lineage>
        <taxon>Bacteria</taxon>
        <taxon>Pseudomonadati</taxon>
        <taxon>Bacteroidota</taxon>
        <taxon>Flavobacteriia</taxon>
        <taxon>Flavobacteriales</taxon>
        <taxon>Flavobacteriaceae</taxon>
        <taxon>Paenimyroides</taxon>
    </lineage>
</organism>
<dbReference type="OrthoDB" id="981083at2"/>
<dbReference type="SUPFAM" id="SSF158682">
    <property type="entry name" value="TerB-like"/>
    <property type="match status" value="1"/>
</dbReference>
<gene>
    <name evidence="1" type="ORF">EG240_12900</name>
</gene>
<proteinExistence type="predicted"/>
<dbReference type="Proteomes" id="UP000275719">
    <property type="component" value="Unassembled WGS sequence"/>
</dbReference>
<evidence type="ECO:0000313" key="1">
    <source>
        <dbReference type="EMBL" id="RRJ88991.1"/>
    </source>
</evidence>
<evidence type="ECO:0000313" key="2">
    <source>
        <dbReference type="Proteomes" id="UP000275719"/>
    </source>
</evidence>
<dbReference type="InterPro" id="IPR029024">
    <property type="entry name" value="TerB-like"/>
</dbReference>
<dbReference type="Gene3D" id="1.10.3680.10">
    <property type="entry name" value="TerB-like"/>
    <property type="match status" value="1"/>
</dbReference>
<sequence>MSYYDIYDSGFTERNKGHFAAIVRVALADGDFNEEEMHFIDELKTKLDISDEDYKKILANPNNYPVNPPYLQTQRIERLYDLARMVFVNHMLGPKQKDILRKFTSALGFSGDINKLTDKALSLLVLEVDSERFMKEIELFTKEENKKEQV</sequence>
<dbReference type="RefSeq" id="WP_125019803.1">
    <property type="nucleotide sequence ID" value="NZ_RQVQ01000035.1"/>
</dbReference>
<accession>A0A3P3W1R9</accession>
<dbReference type="CDD" id="cd07177">
    <property type="entry name" value="terB_like"/>
    <property type="match status" value="1"/>
</dbReference>
<protein>
    <submittedName>
        <fullName evidence="1">TerB family tellurite resistance protein</fullName>
    </submittedName>
</protein>
<name>A0A3P3W1R9_9FLAO</name>
<dbReference type="AlphaFoldDB" id="A0A3P3W1R9"/>
<keyword evidence="2" id="KW-1185">Reference proteome</keyword>